<evidence type="ECO:0000256" key="5">
    <source>
        <dbReference type="ARBA" id="ARBA00022824"/>
    </source>
</evidence>
<evidence type="ECO:0000313" key="10">
    <source>
        <dbReference type="EMBL" id="CAE0696007.1"/>
    </source>
</evidence>
<evidence type="ECO:0000256" key="2">
    <source>
        <dbReference type="ARBA" id="ARBA00009436"/>
    </source>
</evidence>
<feature type="transmembrane region" description="Helical" evidence="9">
    <location>
        <begin position="124"/>
        <end position="147"/>
    </location>
</feature>
<reference evidence="10" key="1">
    <citation type="submission" date="2021-01" db="EMBL/GenBank/DDBJ databases">
        <authorList>
            <person name="Corre E."/>
            <person name="Pelletier E."/>
            <person name="Niang G."/>
            <person name="Scheremetjew M."/>
            <person name="Finn R."/>
            <person name="Kale V."/>
            <person name="Holt S."/>
            <person name="Cochrane G."/>
            <person name="Meng A."/>
            <person name="Brown T."/>
            <person name="Cohen L."/>
        </authorList>
    </citation>
    <scope>NUCLEOTIDE SEQUENCE</scope>
    <source>
        <strain evidence="10">CCMP1756</strain>
    </source>
</reference>
<comment type="subcellular location">
    <subcellularLocation>
        <location evidence="1">Endoplasmic reticulum membrane</location>
        <topology evidence="1">Multi-pass membrane protein</topology>
    </subcellularLocation>
</comment>
<keyword evidence="7 9" id="KW-0472">Membrane</keyword>
<sequence>MSMSPEPEEECLPASCTAAARASRDRRARRESRARTEPSRRNPRAARSAKNLFDRDAMAHNLNAVDGCRSYLTLFGAVGAGVVGATGLRGLLFFVGTYVLGSVALLTRMRCNPVDYTSESLTKFVIMGAPGYALSFVLFWTLAYALVHIY</sequence>
<dbReference type="GO" id="GO:0072546">
    <property type="term" value="C:EMC complex"/>
    <property type="evidence" value="ECO:0007669"/>
    <property type="project" value="InterPro"/>
</dbReference>
<keyword evidence="5" id="KW-0256">Endoplasmic reticulum</keyword>
<dbReference type="EMBL" id="HBIW01013332">
    <property type="protein sequence ID" value="CAE0696007.1"/>
    <property type="molecule type" value="Transcribed_RNA"/>
</dbReference>
<evidence type="ECO:0000256" key="3">
    <source>
        <dbReference type="ARBA" id="ARBA00020827"/>
    </source>
</evidence>
<dbReference type="PANTHER" id="PTHR20994:SF0">
    <property type="entry name" value="ER MEMBRANE PROTEIN COMPLEX SUBUNIT 6"/>
    <property type="match status" value="1"/>
</dbReference>
<dbReference type="InterPro" id="IPR029008">
    <property type="entry name" value="EMC6-like"/>
</dbReference>
<proteinExistence type="inferred from homology"/>
<dbReference type="GO" id="GO:0034975">
    <property type="term" value="P:protein folding in endoplasmic reticulum"/>
    <property type="evidence" value="ECO:0007669"/>
    <property type="project" value="TreeGrafter"/>
</dbReference>
<evidence type="ECO:0000256" key="4">
    <source>
        <dbReference type="ARBA" id="ARBA00022692"/>
    </source>
</evidence>
<accession>A0A7S3ZWK7</accession>
<feature type="compositionally biased region" description="Acidic residues" evidence="8">
    <location>
        <begin position="1"/>
        <end position="11"/>
    </location>
</feature>
<evidence type="ECO:0000256" key="1">
    <source>
        <dbReference type="ARBA" id="ARBA00004477"/>
    </source>
</evidence>
<gene>
    <name evidence="10" type="ORF">PCAL00307_LOCUS11443</name>
</gene>
<feature type="region of interest" description="Disordered" evidence="8">
    <location>
        <begin position="1"/>
        <end position="48"/>
    </location>
</feature>
<feature type="compositionally biased region" description="Basic and acidic residues" evidence="8">
    <location>
        <begin position="31"/>
        <end position="40"/>
    </location>
</feature>
<evidence type="ECO:0000256" key="6">
    <source>
        <dbReference type="ARBA" id="ARBA00022989"/>
    </source>
</evidence>
<name>A0A7S3ZWK7_9STRA</name>
<dbReference type="GO" id="GO:0000045">
    <property type="term" value="P:autophagosome assembly"/>
    <property type="evidence" value="ECO:0007669"/>
    <property type="project" value="TreeGrafter"/>
</dbReference>
<organism evidence="10">
    <name type="scientific">Pelagomonas calceolata</name>
    <dbReference type="NCBI Taxonomy" id="35677"/>
    <lineage>
        <taxon>Eukaryota</taxon>
        <taxon>Sar</taxon>
        <taxon>Stramenopiles</taxon>
        <taxon>Ochrophyta</taxon>
        <taxon>Pelagophyceae</taxon>
        <taxon>Pelagomonadales</taxon>
        <taxon>Pelagomonadaceae</taxon>
        <taxon>Pelagomonas</taxon>
    </lineage>
</organism>
<evidence type="ECO:0000256" key="7">
    <source>
        <dbReference type="ARBA" id="ARBA00023136"/>
    </source>
</evidence>
<evidence type="ECO:0000256" key="9">
    <source>
        <dbReference type="SAM" id="Phobius"/>
    </source>
</evidence>
<dbReference type="InterPro" id="IPR008504">
    <property type="entry name" value="Emc6"/>
</dbReference>
<keyword evidence="4 9" id="KW-0812">Transmembrane</keyword>
<feature type="transmembrane region" description="Helical" evidence="9">
    <location>
        <begin position="71"/>
        <end position="104"/>
    </location>
</feature>
<comment type="similarity">
    <text evidence="2">Belongs to the EMC6 family.</text>
</comment>
<keyword evidence="6 9" id="KW-1133">Transmembrane helix</keyword>
<dbReference type="AlphaFoldDB" id="A0A7S3ZWK7"/>
<dbReference type="Pfam" id="PF07019">
    <property type="entry name" value="EMC6"/>
    <property type="match status" value="1"/>
</dbReference>
<evidence type="ECO:0000256" key="8">
    <source>
        <dbReference type="SAM" id="MobiDB-lite"/>
    </source>
</evidence>
<protein>
    <recommendedName>
        <fullName evidence="3">ER membrane protein complex subunit 6</fullName>
    </recommendedName>
</protein>
<dbReference type="PANTHER" id="PTHR20994">
    <property type="entry name" value="ER MEMBRANE PROTEIN COMPLEX SUBUNIT 6"/>
    <property type="match status" value="1"/>
</dbReference>